<feature type="domain" description="Ribosome maturation protein SDO1/SBDS N-terminal" evidence="2">
    <location>
        <begin position="9"/>
        <end position="99"/>
    </location>
</feature>
<dbReference type="Pfam" id="PF01172">
    <property type="entry name" value="SBDS_N"/>
    <property type="match status" value="1"/>
</dbReference>
<dbReference type="EMBL" id="QJNS01000043">
    <property type="protein sequence ID" value="RYO91252.1"/>
    <property type="molecule type" value="Genomic_DNA"/>
</dbReference>
<sequence>MVRGNAPMNKVHFKGKEDNFVVFVDDVETFKKWQKDQSIPMAHFISTYKVFVTHNQGNQGQYNGASHATLDNEFGTHTDDEVIKKILEAGNLQESEFPERSNSKNDARQGSVIDGRPSNR</sequence>
<dbReference type="InterPro" id="IPR036786">
    <property type="entry name" value="Ribosome_mat_SBDS_N_sf"/>
</dbReference>
<evidence type="ECO:0000256" key="1">
    <source>
        <dbReference type="SAM" id="MobiDB-lite"/>
    </source>
</evidence>
<protein>
    <recommendedName>
        <fullName evidence="2">Ribosome maturation protein SDO1/SBDS N-terminal domain-containing protein</fullName>
    </recommendedName>
</protein>
<dbReference type="Proteomes" id="UP000294003">
    <property type="component" value="Unassembled WGS sequence"/>
</dbReference>
<feature type="compositionally biased region" description="Basic and acidic residues" evidence="1">
    <location>
        <begin position="97"/>
        <end position="107"/>
    </location>
</feature>
<organism evidence="3 4">
    <name type="scientific">Monosporascus cannonballus</name>
    <dbReference type="NCBI Taxonomy" id="155416"/>
    <lineage>
        <taxon>Eukaryota</taxon>
        <taxon>Fungi</taxon>
        <taxon>Dikarya</taxon>
        <taxon>Ascomycota</taxon>
        <taxon>Pezizomycotina</taxon>
        <taxon>Sordariomycetes</taxon>
        <taxon>Xylariomycetidae</taxon>
        <taxon>Xylariales</taxon>
        <taxon>Xylariales incertae sedis</taxon>
        <taxon>Monosporascus</taxon>
    </lineage>
</organism>
<evidence type="ECO:0000259" key="2">
    <source>
        <dbReference type="Pfam" id="PF01172"/>
    </source>
</evidence>
<proteinExistence type="predicted"/>
<evidence type="ECO:0000313" key="4">
    <source>
        <dbReference type="Proteomes" id="UP000294003"/>
    </source>
</evidence>
<dbReference type="InterPro" id="IPR019783">
    <property type="entry name" value="SDO1/SBDS_N"/>
</dbReference>
<comment type="caution">
    <text evidence="3">The sequence shown here is derived from an EMBL/GenBank/DDBJ whole genome shotgun (WGS) entry which is preliminary data.</text>
</comment>
<evidence type="ECO:0000313" key="3">
    <source>
        <dbReference type="EMBL" id="RYO91252.1"/>
    </source>
</evidence>
<dbReference type="SUPFAM" id="SSF89895">
    <property type="entry name" value="FYSH domain"/>
    <property type="match status" value="1"/>
</dbReference>
<keyword evidence="4" id="KW-1185">Reference proteome</keyword>
<accession>A0ABY0HF49</accession>
<name>A0ABY0HF49_9PEZI</name>
<feature type="region of interest" description="Disordered" evidence="1">
    <location>
        <begin position="90"/>
        <end position="120"/>
    </location>
</feature>
<reference evidence="3 4" key="1">
    <citation type="submission" date="2018-06" db="EMBL/GenBank/DDBJ databases">
        <title>Complete Genomes of Monosporascus.</title>
        <authorList>
            <person name="Robinson A.J."/>
            <person name="Natvig D.O."/>
        </authorList>
    </citation>
    <scope>NUCLEOTIDE SEQUENCE [LARGE SCALE GENOMIC DNA]</scope>
    <source>
        <strain evidence="3 4">CBS 609.92</strain>
    </source>
</reference>
<dbReference type="Gene3D" id="3.30.1250.10">
    <property type="entry name" value="Ribosome maturation protein SBDS, N-terminal domain"/>
    <property type="match status" value="1"/>
</dbReference>
<gene>
    <name evidence="3" type="ORF">DL762_002238</name>
</gene>